<feature type="domain" description="N-acetyltransferase" evidence="3">
    <location>
        <begin position="2"/>
        <end position="157"/>
    </location>
</feature>
<dbReference type="Gene3D" id="3.40.630.30">
    <property type="match status" value="1"/>
</dbReference>
<dbReference type="SUPFAM" id="SSF55729">
    <property type="entry name" value="Acyl-CoA N-acyltransferases (Nat)"/>
    <property type="match status" value="1"/>
</dbReference>
<comment type="caution">
    <text evidence="4">The sequence shown here is derived from an EMBL/GenBank/DDBJ whole genome shotgun (WGS) entry which is preliminary data.</text>
</comment>
<dbReference type="GO" id="GO:0016747">
    <property type="term" value="F:acyltransferase activity, transferring groups other than amino-acyl groups"/>
    <property type="evidence" value="ECO:0007669"/>
    <property type="project" value="InterPro"/>
</dbReference>
<accession>A0A399F6Z2</accession>
<evidence type="ECO:0000313" key="4">
    <source>
        <dbReference type="EMBL" id="RIH91863.1"/>
    </source>
</evidence>
<evidence type="ECO:0000313" key="5">
    <source>
        <dbReference type="Proteomes" id="UP000266178"/>
    </source>
</evidence>
<keyword evidence="5" id="KW-1185">Reference proteome</keyword>
<dbReference type="Proteomes" id="UP000266178">
    <property type="component" value="Unassembled WGS sequence"/>
</dbReference>
<keyword evidence="2" id="KW-0012">Acyltransferase</keyword>
<sequence length="160" mass="18185">MLEIRPALPTDAETIAALVRQIWAGQVAPDSSGHRETAERVQADLARGYVWLAQTDGVAVGTVRLTRHPHEIGVWELRRLGVRREYRKTGLGQRLMETALEKAIALGAREVRLAVRYDQPRLLEWYTRFGFVQDPQLRYSSPNPLTPPPFMLRKTLEVSS</sequence>
<dbReference type="CDD" id="cd04301">
    <property type="entry name" value="NAT_SF"/>
    <property type="match status" value="1"/>
</dbReference>
<dbReference type="InterPro" id="IPR050832">
    <property type="entry name" value="Bact_Acetyltransf"/>
</dbReference>
<evidence type="ECO:0000256" key="2">
    <source>
        <dbReference type="ARBA" id="ARBA00023315"/>
    </source>
</evidence>
<organism evidence="4 5">
    <name type="scientific">Meiothermus granaticius NBRC 107808</name>
    <dbReference type="NCBI Taxonomy" id="1227551"/>
    <lineage>
        <taxon>Bacteria</taxon>
        <taxon>Thermotogati</taxon>
        <taxon>Deinococcota</taxon>
        <taxon>Deinococci</taxon>
        <taxon>Thermales</taxon>
        <taxon>Thermaceae</taxon>
        <taxon>Meiothermus</taxon>
    </lineage>
</organism>
<dbReference type="RefSeq" id="WP_119357696.1">
    <property type="nucleotide sequence ID" value="NZ_BJXM01000012.1"/>
</dbReference>
<dbReference type="EMBL" id="QWLB01000030">
    <property type="protein sequence ID" value="RIH91863.1"/>
    <property type="molecule type" value="Genomic_DNA"/>
</dbReference>
<proteinExistence type="predicted"/>
<name>A0A399F6Z2_9DEIN</name>
<evidence type="ECO:0000256" key="1">
    <source>
        <dbReference type="ARBA" id="ARBA00022679"/>
    </source>
</evidence>
<keyword evidence="1 4" id="KW-0808">Transferase</keyword>
<gene>
    <name evidence="4" type="ORF">Mgrana_02224</name>
</gene>
<evidence type="ECO:0000259" key="3">
    <source>
        <dbReference type="PROSITE" id="PS51186"/>
    </source>
</evidence>
<dbReference type="InterPro" id="IPR000182">
    <property type="entry name" value="GNAT_dom"/>
</dbReference>
<dbReference type="OrthoDB" id="26232at2"/>
<protein>
    <submittedName>
        <fullName evidence="4">Ribosomal-protein-alanine acetyltransferase</fullName>
    </submittedName>
</protein>
<dbReference type="PROSITE" id="PS51186">
    <property type="entry name" value="GNAT"/>
    <property type="match status" value="1"/>
</dbReference>
<dbReference type="PANTHER" id="PTHR43877">
    <property type="entry name" value="AMINOALKYLPHOSPHONATE N-ACETYLTRANSFERASE-RELATED-RELATED"/>
    <property type="match status" value="1"/>
</dbReference>
<dbReference type="Pfam" id="PF00583">
    <property type="entry name" value="Acetyltransf_1"/>
    <property type="match status" value="1"/>
</dbReference>
<dbReference type="PANTHER" id="PTHR43877:SF1">
    <property type="entry name" value="ACETYLTRANSFERASE"/>
    <property type="match status" value="1"/>
</dbReference>
<dbReference type="InterPro" id="IPR016181">
    <property type="entry name" value="Acyl_CoA_acyltransferase"/>
</dbReference>
<reference evidence="4 5" key="1">
    <citation type="submission" date="2018-08" db="EMBL/GenBank/DDBJ databases">
        <title>Meiothermus granaticius genome AF-68 sequencing project.</title>
        <authorList>
            <person name="Da Costa M.S."/>
            <person name="Albuquerque L."/>
            <person name="Raposo P."/>
            <person name="Froufe H.J.C."/>
            <person name="Barroso C.S."/>
            <person name="Egas C."/>
        </authorList>
    </citation>
    <scope>NUCLEOTIDE SEQUENCE [LARGE SCALE GENOMIC DNA]</scope>
    <source>
        <strain evidence="4 5">AF-68</strain>
    </source>
</reference>
<dbReference type="AlphaFoldDB" id="A0A399F6Z2"/>